<evidence type="ECO:0000259" key="1">
    <source>
        <dbReference type="PROSITE" id="PS50925"/>
    </source>
</evidence>
<dbReference type="GO" id="GO:0009882">
    <property type="term" value="F:blue light photoreceptor activity"/>
    <property type="evidence" value="ECO:0007669"/>
    <property type="project" value="InterPro"/>
</dbReference>
<proteinExistence type="predicted"/>
<protein>
    <submittedName>
        <fullName evidence="2">Sensors of blue-light using FAD</fullName>
    </submittedName>
</protein>
<accession>A0A240DZ02</accession>
<reference evidence="3" key="1">
    <citation type="submission" date="2017-08" db="EMBL/GenBank/DDBJ databases">
        <authorList>
            <person name="Varghese N."/>
            <person name="Submissions S."/>
        </authorList>
    </citation>
    <scope>NUCLEOTIDE SEQUENCE [LARGE SCALE GENOMIC DNA]</scope>
    <source>
        <strain evidence="3">AP-Melu-1000-B4</strain>
    </source>
</reference>
<dbReference type="OrthoDB" id="557705at2"/>
<dbReference type="RefSeq" id="WP_096672528.1">
    <property type="nucleotide sequence ID" value="NZ_OANS01000002.1"/>
</dbReference>
<dbReference type="SMART" id="SM01034">
    <property type="entry name" value="BLUF"/>
    <property type="match status" value="1"/>
</dbReference>
<dbReference type="Gene3D" id="3.30.70.100">
    <property type="match status" value="1"/>
</dbReference>
<dbReference type="PROSITE" id="PS50925">
    <property type="entry name" value="BLUF"/>
    <property type="match status" value="1"/>
</dbReference>
<evidence type="ECO:0000313" key="3">
    <source>
        <dbReference type="Proteomes" id="UP000218069"/>
    </source>
</evidence>
<dbReference type="AlphaFoldDB" id="A0A240DZ02"/>
<organism evidence="2 3">
    <name type="scientific">Polynucleobacter meluiroseus</name>
    <dbReference type="NCBI Taxonomy" id="1938814"/>
    <lineage>
        <taxon>Bacteria</taxon>
        <taxon>Pseudomonadati</taxon>
        <taxon>Pseudomonadota</taxon>
        <taxon>Betaproteobacteria</taxon>
        <taxon>Burkholderiales</taxon>
        <taxon>Burkholderiaceae</taxon>
        <taxon>Polynucleobacter</taxon>
    </lineage>
</organism>
<dbReference type="InterPro" id="IPR036046">
    <property type="entry name" value="Acylphosphatase-like_dom_sf"/>
</dbReference>
<sequence>MLENGLVELSYRSVSSNDIGTLGLMRLSESSYRWNVAHQLTSVLFYENGHFGQLLEGGRSAVEELWGRIQKDPRHREIHLLGIRPITARRFPNSPLRLYDGKVFAAGIPELKVKLIDNISALDVELEKVKVALGFGENTASSA</sequence>
<dbReference type="InterPro" id="IPR007024">
    <property type="entry name" value="BLUF_domain"/>
</dbReference>
<feature type="domain" description="BLUF" evidence="1">
    <location>
        <begin position="6"/>
        <end position="97"/>
    </location>
</feature>
<dbReference type="EMBL" id="OANS01000002">
    <property type="protein sequence ID" value="SNX28415.1"/>
    <property type="molecule type" value="Genomic_DNA"/>
</dbReference>
<evidence type="ECO:0000313" key="2">
    <source>
        <dbReference type="EMBL" id="SNX28415.1"/>
    </source>
</evidence>
<name>A0A240DZ02_9BURK</name>
<keyword evidence="3" id="KW-1185">Reference proteome</keyword>
<dbReference type="GO" id="GO:0071949">
    <property type="term" value="F:FAD binding"/>
    <property type="evidence" value="ECO:0007669"/>
    <property type="project" value="InterPro"/>
</dbReference>
<dbReference type="SUPFAM" id="SSF54975">
    <property type="entry name" value="Acylphosphatase/BLUF domain-like"/>
    <property type="match status" value="1"/>
</dbReference>
<dbReference type="Pfam" id="PF04940">
    <property type="entry name" value="BLUF"/>
    <property type="match status" value="1"/>
</dbReference>
<dbReference type="Proteomes" id="UP000218069">
    <property type="component" value="Unassembled WGS sequence"/>
</dbReference>
<gene>
    <name evidence="2" type="ORF">SAMN06295945_0745</name>
</gene>